<dbReference type="Proteomes" id="UP000032545">
    <property type="component" value="Unassembled WGS sequence"/>
</dbReference>
<keyword evidence="6 9" id="KW-0067">ATP-binding</keyword>
<comment type="subcellular location">
    <subcellularLocation>
        <location evidence="1">Cell membrane</location>
        <topology evidence="1">Peripheral membrane protein</topology>
    </subcellularLocation>
</comment>
<feature type="domain" description="ABC transporter" evidence="8">
    <location>
        <begin position="13"/>
        <end position="261"/>
    </location>
</feature>
<gene>
    <name evidence="9" type="ORF">FF36_02508</name>
</gene>
<dbReference type="InterPro" id="IPR017871">
    <property type="entry name" value="ABC_transporter-like_CS"/>
</dbReference>
<evidence type="ECO:0000256" key="6">
    <source>
        <dbReference type="ARBA" id="ARBA00022840"/>
    </source>
</evidence>
<dbReference type="RefSeq" id="WP_044885171.1">
    <property type="nucleotide sequence ID" value="NZ_JYFN01000016.1"/>
</dbReference>
<sequence>MPEPTTHPAEVLLTIDGLRVTIAGGRTEAVRGVSFEVRRGETVGIVGESGSGKTLVCRSVLGVLAPGCAVSDGTIDFAGTSLVGIPRRAWDQLRGTRIAAVFQDPASYLNPSVPVGHQLAEQLRVKLGRSRRDARDAAVRLLAAMGLHEPARVYRQYPYELSGGMLQRVVLAIAVSGDPQLLIADEATTALDVTIQAEVLELLAGLRADRGLAVIAVSHDLAVIAEFCDRVLVFYAGEIVEAGPTAAVLRAPRHPYTEALLRVASVGSWERRNLAVIDGQPPAVGATLPGCRFADRCAFATEQCRTRPIPLTELADGRAVRCVRVDEIALSGAGAGAAGAGAGAGASR</sequence>
<dbReference type="PROSITE" id="PS50893">
    <property type="entry name" value="ABC_TRANSPORTER_2"/>
    <property type="match status" value="1"/>
</dbReference>
<name>A0A0D8BG92_9ACTN</name>
<evidence type="ECO:0000256" key="3">
    <source>
        <dbReference type="ARBA" id="ARBA00022448"/>
    </source>
</evidence>
<keyword evidence="5" id="KW-0547">Nucleotide-binding</keyword>
<evidence type="ECO:0000259" key="8">
    <source>
        <dbReference type="PROSITE" id="PS50893"/>
    </source>
</evidence>
<dbReference type="SUPFAM" id="SSF52540">
    <property type="entry name" value="P-loop containing nucleoside triphosphate hydrolases"/>
    <property type="match status" value="1"/>
</dbReference>
<proteinExistence type="inferred from homology"/>
<dbReference type="InterPro" id="IPR003593">
    <property type="entry name" value="AAA+_ATPase"/>
</dbReference>
<keyword evidence="4" id="KW-1003">Cell membrane</keyword>
<dbReference type="PATRIC" id="fig|1502723.3.peg.1601"/>
<comment type="similarity">
    <text evidence="2">Belongs to the ABC transporter superfamily.</text>
</comment>
<dbReference type="AlphaFoldDB" id="A0A0D8BG92"/>
<dbReference type="PROSITE" id="PS00211">
    <property type="entry name" value="ABC_TRANSPORTER_1"/>
    <property type="match status" value="1"/>
</dbReference>
<dbReference type="InterPro" id="IPR003439">
    <property type="entry name" value="ABC_transporter-like_ATP-bd"/>
</dbReference>
<protein>
    <submittedName>
        <fullName evidence="9">Oligopeptide/dipeptide ABC transporter, ATP-binding protein</fullName>
    </submittedName>
</protein>
<dbReference type="InterPro" id="IPR013563">
    <property type="entry name" value="Oligopep_ABC_C"/>
</dbReference>
<dbReference type="InterPro" id="IPR050388">
    <property type="entry name" value="ABC_Ni/Peptide_Import"/>
</dbReference>
<dbReference type="NCBIfam" id="TIGR01727">
    <property type="entry name" value="oligo_HPY"/>
    <property type="match status" value="1"/>
</dbReference>
<dbReference type="CDD" id="cd03257">
    <property type="entry name" value="ABC_NikE_OppD_transporters"/>
    <property type="match status" value="1"/>
</dbReference>
<organism evidence="9 10">
    <name type="scientific">Frankia torreyi</name>
    <dbReference type="NCBI Taxonomy" id="1856"/>
    <lineage>
        <taxon>Bacteria</taxon>
        <taxon>Bacillati</taxon>
        <taxon>Actinomycetota</taxon>
        <taxon>Actinomycetes</taxon>
        <taxon>Frankiales</taxon>
        <taxon>Frankiaceae</taxon>
        <taxon>Frankia</taxon>
    </lineage>
</organism>
<evidence type="ECO:0000256" key="5">
    <source>
        <dbReference type="ARBA" id="ARBA00022741"/>
    </source>
</evidence>
<evidence type="ECO:0000256" key="4">
    <source>
        <dbReference type="ARBA" id="ARBA00022475"/>
    </source>
</evidence>
<dbReference type="InterPro" id="IPR027417">
    <property type="entry name" value="P-loop_NTPase"/>
</dbReference>
<dbReference type="OrthoDB" id="5357528at2"/>
<dbReference type="Pfam" id="PF08352">
    <property type="entry name" value="oligo_HPY"/>
    <property type="match status" value="1"/>
</dbReference>
<dbReference type="EMBL" id="JYFN01000016">
    <property type="protein sequence ID" value="KJE23080.1"/>
    <property type="molecule type" value="Genomic_DNA"/>
</dbReference>
<comment type="caution">
    <text evidence="9">The sequence shown here is derived from an EMBL/GenBank/DDBJ whole genome shotgun (WGS) entry which is preliminary data.</text>
</comment>
<dbReference type="GO" id="GO:0005886">
    <property type="term" value="C:plasma membrane"/>
    <property type="evidence" value="ECO:0007669"/>
    <property type="project" value="UniProtKB-SubCell"/>
</dbReference>
<dbReference type="GO" id="GO:0015833">
    <property type="term" value="P:peptide transport"/>
    <property type="evidence" value="ECO:0007669"/>
    <property type="project" value="InterPro"/>
</dbReference>
<dbReference type="SMART" id="SM00382">
    <property type="entry name" value="AAA"/>
    <property type="match status" value="1"/>
</dbReference>
<evidence type="ECO:0000313" key="9">
    <source>
        <dbReference type="EMBL" id="KJE23080.1"/>
    </source>
</evidence>
<keyword evidence="10" id="KW-1185">Reference proteome</keyword>
<dbReference type="PANTHER" id="PTHR43297:SF2">
    <property type="entry name" value="DIPEPTIDE TRANSPORT ATP-BINDING PROTEIN DPPD"/>
    <property type="match status" value="1"/>
</dbReference>
<dbReference type="FunFam" id="3.40.50.300:FF:000016">
    <property type="entry name" value="Oligopeptide ABC transporter ATP-binding component"/>
    <property type="match status" value="1"/>
</dbReference>
<dbReference type="GO" id="GO:0005524">
    <property type="term" value="F:ATP binding"/>
    <property type="evidence" value="ECO:0007669"/>
    <property type="project" value="UniProtKB-KW"/>
</dbReference>
<dbReference type="GO" id="GO:0016887">
    <property type="term" value="F:ATP hydrolysis activity"/>
    <property type="evidence" value="ECO:0007669"/>
    <property type="project" value="InterPro"/>
</dbReference>
<dbReference type="Pfam" id="PF00005">
    <property type="entry name" value="ABC_tran"/>
    <property type="match status" value="1"/>
</dbReference>
<keyword evidence="7" id="KW-0472">Membrane</keyword>
<accession>A0A0D8BG92</accession>
<evidence type="ECO:0000313" key="10">
    <source>
        <dbReference type="Proteomes" id="UP000032545"/>
    </source>
</evidence>
<evidence type="ECO:0000256" key="2">
    <source>
        <dbReference type="ARBA" id="ARBA00005417"/>
    </source>
</evidence>
<evidence type="ECO:0000256" key="7">
    <source>
        <dbReference type="ARBA" id="ARBA00023136"/>
    </source>
</evidence>
<reference evidence="10" key="1">
    <citation type="submission" date="2015-02" db="EMBL/GenBank/DDBJ databases">
        <title>Draft Genome of Frankia sp. CpI1-S.</title>
        <authorList>
            <person name="Oshone R.T."/>
            <person name="Ngom M."/>
            <person name="Ghodhbane-Gtari F."/>
            <person name="Gtari M."/>
            <person name="Morris K."/>
            <person name="Thomas K."/>
            <person name="Sen A."/>
            <person name="Tisa L.S."/>
        </authorList>
    </citation>
    <scope>NUCLEOTIDE SEQUENCE [LARGE SCALE GENOMIC DNA]</scope>
    <source>
        <strain evidence="10">CpI1-S</strain>
    </source>
</reference>
<keyword evidence="3" id="KW-0813">Transport</keyword>
<dbReference type="PANTHER" id="PTHR43297">
    <property type="entry name" value="OLIGOPEPTIDE TRANSPORT ATP-BINDING PROTEIN APPD"/>
    <property type="match status" value="1"/>
</dbReference>
<dbReference type="Gene3D" id="3.40.50.300">
    <property type="entry name" value="P-loop containing nucleotide triphosphate hydrolases"/>
    <property type="match status" value="1"/>
</dbReference>
<evidence type="ECO:0000256" key="1">
    <source>
        <dbReference type="ARBA" id="ARBA00004202"/>
    </source>
</evidence>
<reference evidence="9 10" key="2">
    <citation type="journal article" date="2016" name="Genome Announc.">
        <title>Permanent Draft Genome Sequences for Two Variants of Frankia sp. Strain CpI1, the First Frankia Strain Isolated from Root Nodules of Comptonia peregrina.</title>
        <authorList>
            <person name="Oshone R."/>
            <person name="Hurst S.G.IV."/>
            <person name="Abebe-Akele F."/>
            <person name="Simpson S."/>
            <person name="Morris K."/>
            <person name="Thomas W.K."/>
            <person name="Tisa L.S."/>
        </authorList>
    </citation>
    <scope>NUCLEOTIDE SEQUENCE [LARGE SCALE GENOMIC DNA]</scope>
    <source>
        <strain evidence="10">CpI1-S</strain>
    </source>
</reference>